<feature type="domain" description="Multidrug resistance protein MdtA-like barrel-sandwich hybrid" evidence="3">
    <location>
        <begin position="93"/>
        <end position="228"/>
    </location>
</feature>
<evidence type="ECO:0000256" key="1">
    <source>
        <dbReference type="ARBA" id="ARBA00009477"/>
    </source>
</evidence>
<dbReference type="Gene3D" id="1.10.287.470">
    <property type="entry name" value="Helix hairpin bin"/>
    <property type="match status" value="1"/>
</dbReference>
<dbReference type="Gene3D" id="2.40.420.20">
    <property type="match status" value="1"/>
</dbReference>
<dbReference type="RefSeq" id="WP_035847985.1">
    <property type="nucleotide sequence ID" value="NZ_AQUR01000078.1"/>
</dbReference>
<dbReference type="Pfam" id="PF25954">
    <property type="entry name" value="Beta-barrel_RND_2"/>
    <property type="match status" value="1"/>
</dbReference>
<dbReference type="InterPro" id="IPR051909">
    <property type="entry name" value="MFP_Cation_Efflux"/>
</dbReference>
<dbReference type="EMBL" id="OFTC01000033">
    <property type="protein sequence ID" value="SOZ38427.1"/>
    <property type="molecule type" value="Genomic_DNA"/>
</dbReference>
<evidence type="ECO:0000259" key="4">
    <source>
        <dbReference type="Pfam" id="PF25954"/>
    </source>
</evidence>
<organism evidence="6 7">
    <name type="scientific">Cupriavidus neocaledonicus</name>
    <dbReference type="NCBI Taxonomy" id="1040979"/>
    <lineage>
        <taxon>Bacteria</taxon>
        <taxon>Pseudomonadati</taxon>
        <taxon>Pseudomonadota</taxon>
        <taxon>Betaproteobacteria</taxon>
        <taxon>Burkholderiales</taxon>
        <taxon>Burkholderiaceae</taxon>
        <taxon>Cupriavidus</taxon>
    </lineage>
</organism>
<accession>A0A375H4X4</accession>
<proteinExistence type="inferred from homology"/>
<feature type="domain" description="CusB-like beta-barrel" evidence="4">
    <location>
        <begin position="234"/>
        <end position="307"/>
    </location>
</feature>
<evidence type="ECO:0000313" key="6">
    <source>
        <dbReference type="EMBL" id="SPD46732.1"/>
    </source>
</evidence>
<evidence type="ECO:0000256" key="2">
    <source>
        <dbReference type="ARBA" id="ARBA00022448"/>
    </source>
</evidence>
<dbReference type="InterPro" id="IPR006143">
    <property type="entry name" value="RND_pump_MFP"/>
</dbReference>
<protein>
    <submittedName>
        <fullName evidence="6">Cation efflux system protein</fullName>
    </submittedName>
</protein>
<dbReference type="PANTHER" id="PTHR30097:SF4">
    <property type="entry name" value="SLR6042 PROTEIN"/>
    <property type="match status" value="1"/>
</dbReference>
<evidence type="ECO:0000313" key="8">
    <source>
        <dbReference type="Proteomes" id="UP000256710"/>
    </source>
</evidence>
<dbReference type="EMBL" id="LT984806">
    <property type="protein sequence ID" value="SPD46732.1"/>
    <property type="molecule type" value="Genomic_DNA"/>
</dbReference>
<dbReference type="Gene3D" id="2.40.50.100">
    <property type="match status" value="1"/>
</dbReference>
<dbReference type="GO" id="GO:0016020">
    <property type="term" value="C:membrane"/>
    <property type="evidence" value="ECO:0007669"/>
    <property type="project" value="InterPro"/>
</dbReference>
<evidence type="ECO:0000259" key="3">
    <source>
        <dbReference type="Pfam" id="PF25917"/>
    </source>
</evidence>
<dbReference type="GO" id="GO:0046914">
    <property type="term" value="F:transition metal ion binding"/>
    <property type="evidence" value="ECO:0007669"/>
    <property type="project" value="TreeGrafter"/>
</dbReference>
<dbReference type="Pfam" id="PF25917">
    <property type="entry name" value="BSH_RND"/>
    <property type="match status" value="1"/>
</dbReference>
<sequence length="387" mass="41181">MNKKLALMACLVLSGAGIVAWIAWTSRTADSPAKVAAPSPRNKPDTVSYPVGAPQLTMIESRTIPASPIPLSDPLSARVAYDEDVTARLGVGFSGRIVAIKAAPGDMVKAGQVLAEIDSSDFGSAYADLNKARADEQRKRLVLERAKALGPGEGIAAKDLEAAQADYTEARAETARAEQRLKNLNPHGFAVRGQRVSLASPINGVVTERTATPALEVGSGLSAPLFVVTDTKRLWLMIDIPEKLLGRMKVGGEVTVETDAFPDERFRAKIVQLGQLMDPNTRRATARARLDNASGKLLPEMFVRASVLEDSGAGVRVPNTAIVNRGVHAFVFVQTAPGEFLRRQVKLLTRGSDSSYVGEGLQGGERVVVKGALLLDAELTARAGDKP</sequence>
<dbReference type="GO" id="GO:0030288">
    <property type="term" value="C:outer membrane-bounded periplasmic space"/>
    <property type="evidence" value="ECO:0007669"/>
    <property type="project" value="TreeGrafter"/>
</dbReference>
<keyword evidence="2" id="KW-0813">Transport</keyword>
<dbReference type="PANTHER" id="PTHR30097">
    <property type="entry name" value="CATION EFFLUX SYSTEM PROTEIN CUSB"/>
    <property type="match status" value="1"/>
</dbReference>
<gene>
    <name evidence="6" type="primary">czcB</name>
    <name evidence="5" type="ORF">CBM2605_B100378</name>
    <name evidence="6" type="ORF">CBM2607_11672</name>
</gene>
<evidence type="ECO:0000313" key="5">
    <source>
        <dbReference type="EMBL" id="SOZ38427.1"/>
    </source>
</evidence>
<dbReference type="GO" id="GO:0015679">
    <property type="term" value="P:plasma membrane copper ion transport"/>
    <property type="evidence" value="ECO:0007669"/>
    <property type="project" value="TreeGrafter"/>
</dbReference>
<comment type="similarity">
    <text evidence="1">Belongs to the membrane fusion protein (MFP) (TC 8.A.1) family.</text>
</comment>
<dbReference type="Proteomes" id="UP000256710">
    <property type="component" value="Unassembled WGS sequence"/>
</dbReference>
<dbReference type="InterPro" id="IPR058792">
    <property type="entry name" value="Beta-barrel_RND_2"/>
</dbReference>
<keyword evidence="8" id="KW-1185">Reference proteome</keyword>
<name>A0A375H4X4_9BURK</name>
<dbReference type="AlphaFoldDB" id="A0A375H4X4"/>
<dbReference type="GO" id="GO:0060003">
    <property type="term" value="P:copper ion export"/>
    <property type="evidence" value="ECO:0007669"/>
    <property type="project" value="TreeGrafter"/>
</dbReference>
<dbReference type="GO" id="GO:0022857">
    <property type="term" value="F:transmembrane transporter activity"/>
    <property type="evidence" value="ECO:0007669"/>
    <property type="project" value="InterPro"/>
</dbReference>
<dbReference type="InterPro" id="IPR058625">
    <property type="entry name" value="MdtA-like_BSH"/>
</dbReference>
<dbReference type="Proteomes" id="UP000255168">
    <property type="component" value="Chromosome I"/>
</dbReference>
<dbReference type="FunFam" id="2.40.30.170:FF:000010">
    <property type="entry name" value="Efflux RND transporter periplasmic adaptor subunit"/>
    <property type="match status" value="1"/>
</dbReference>
<evidence type="ECO:0000313" key="7">
    <source>
        <dbReference type="Proteomes" id="UP000255168"/>
    </source>
</evidence>
<dbReference type="Gene3D" id="2.40.30.170">
    <property type="match status" value="1"/>
</dbReference>
<dbReference type="SUPFAM" id="SSF111369">
    <property type="entry name" value="HlyD-like secretion proteins"/>
    <property type="match status" value="1"/>
</dbReference>
<reference evidence="7 8" key="1">
    <citation type="submission" date="2018-01" db="EMBL/GenBank/DDBJ databases">
        <authorList>
            <person name="Clerissi C."/>
        </authorList>
    </citation>
    <scope>NUCLEOTIDE SEQUENCE [LARGE SCALE GENOMIC DNA]</scope>
    <source>
        <strain evidence="5">Cupriavidus taiwanensis STM 6082</strain>
        <strain evidence="6">Cupriavidus taiwanensis STM 6160</strain>
    </source>
</reference>
<dbReference type="NCBIfam" id="TIGR01730">
    <property type="entry name" value="RND_mfp"/>
    <property type="match status" value="1"/>
</dbReference>